<reference evidence="2 3" key="2">
    <citation type="submission" date="2020-07" db="EMBL/GenBank/DDBJ databases">
        <title>Genome assembly of wild tea tree DASZ reveals pedigree and selection history of tea varieties.</title>
        <authorList>
            <person name="Zhang W."/>
        </authorList>
    </citation>
    <scope>NUCLEOTIDE SEQUENCE [LARGE SCALE GENOMIC DNA]</scope>
    <source>
        <strain evidence="3">cv. G240</strain>
        <tissue evidence="2">Leaf</tissue>
    </source>
</reference>
<sequence>MYPNLILPLALIQNLCHWRLKNKASFAKPLNLEMHTTHAKKLVYILKSNILKFGANPVLHVYHIVYTHLQPTGRLPVVPVEEGGARTTGSTIGGTGLTSTIGGTGLTSHQGSPGNEDGDTGEDKK</sequence>
<feature type="compositionally biased region" description="Acidic residues" evidence="1">
    <location>
        <begin position="116"/>
        <end position="125"/>
    </location>
</feature>
<gene>
    <name evidence="2" type="ORF">HYC85_030518</name>
</gene>
<comment type="caution">
    <text evidence="2">The sequence shown here is derived from an EMBL/GenBank/DDBJ whole genome shotgun (WGS) entry which is preliminary data.</text>
</comment>
<dbReference type="Proteomes" id="UP000593564">
    <property type="component" value="Unassembled WGS sequence"/>
</dbReference>
<evidence type="ECO:0000313" key="2">
    <source>
        <dbReference type="EMBL" id="KAF5934347.1"/>
    </source>
</evidence>
<accession>A0A7J7G1L0</accession>
<proteinExistence type="predicted"/>
<evidence type="ECO:0000313" key="3">
    <source>
        <dbReference type="Proteomes" id="UP000593564"/>
    </source>
</evidence>
<protein>
    <submittedName>
        <fullName evidence="2">Uncharacterized protein</fullName>
    </submittedName>
</protein>
<feature type="region of interest" description="Disordered" evidence="1">
    <location>
        <begin position="81"/>
        <end position="125"/>
    </location>
</feature>
<organism evidence="2 3">
    <name type="scientific">Camellia sinensis</name>
    <name type="common">Tea plant</name>
    <name type="synonym">Thea sinensis</name>
    <dbReference type="NCBI Taxonomy" id="4442"/>
    <lineage>
        <taxon>Eukaryota</taxon>
        <taxon>Viridiplantae</taxon>
        <taxon>Streptophyta</taxon>
        <taxon>Embryophyta</taxon>
        <taxon>Tracheophyta</taxon>
        <taxon>Spermatophyta</taxon>
        <taxon>Magnoliopsida</taxon>
        <taxon>eudicotyledons</taxon>
        <taxon>Gunneridae</taxon>
        <taxon>Pentapetalae</taxon>
        <taxon>asterids</taxon>
        <taxon>Ericales</taxon>
        <taxon>Theaceae</taxon>
        <taxon>Camellia</taxon>
    </lineage>
</organism>
<name>A0A7J7G1L0_CAMSI</name>
<dbReference type="AlphaFoldDB" id="A0A7J7G1L0"/>
<keyword evidence="3" id="KW-1185">Reference proteome</keyword>
<reference evidence="3" key="1">
    <citation type="journal article" date="2020" name="Nat. Commun.">
        <title>Genome assembly of wild tea tree DASZ reveals pedigree and selection history of tea varieties.</title>
        <authorList>
            <person name="Zhang W."/>
            <person name="Zhang Y."/>
            <person name="Qiu H."/>
            <person name="Guo Y."/>
            <person name="Wan H."/>
            <person name="Zhang X."/>
            <person name="Scossa F."/>
            <person name="Alseekh S."/>
            <person name="Zhang Q."/>
            <person name="Wang P."/>
            <person name="Xu L."/>
            <person name="Schmidt M.H."/>
            <person name="Jia X."/>
            <person name="Li D."/>
            <person name="Zhu A."/>
            <person name="Guo F."/>
            <person name="Chen W."/>
            <person name="Ni D."/>
            <person name="Usadel B."/>
            <person name="Fernie A.R."/>
            <person name="Wen W."/>
        </authorList>
    </citation>
    <scope>NUCLEOTIDE SEQUENCE [LARGE SCALE GENOMIC DNA]</scope>
    <source>
        <strain evidence="3">cv. G240</strain>
    </source>
</reference>
<dbReference type="EMBL" id="JACBKZ010000014">
    <property type="protein sequence ID" value="KAF5934347.1"/>
    <property type="molecule type" value="Genomic_DNA"/>
</dbReference>
<evidence type="ECO:0000256" key="1">
    <source>
        <dbReference type="SAM" id="MobiDB-lite"/>
    </source>
</evidence>